<accession>A0A6N7KKS4</accession>
<dbReference type="RefSeq" id="WP_153459684.1">
    <property type="nucleotide sequence ID" value="NZ_WBOF01000001.1"/>
</dbReference>
<comment type="caution">
    <text evidence="1">The sequence shown here is derived from an EMBL/GenBank/DDBJ whole genome shotgun (WGS) entry which is preliminary data.</text>
</comment>
<name>A0A6N7KKS4_9ACTN</name>
<keyword evidence="2" id="KW-1185">Reference proteome</keyword>
<reference evidence="1 2" key="1">
    <citation type="submission" date="2019-09" db="EMBL/GenBank/DDBJ databases">
        <title>Genome Sequences of Streptomyces kaniharaensis ATCC 21070.</title>
        <authorList>
            <person name="Zhu W."/>
            <person name="De Crecy-Lagard V."/>
            <person name="Richards N.G."/>
        </authorList>
    </citation>
    <scope>NUCLEOTIDE SEQUENCE [LARGE SCALE GENOMIC DNA]</scope>
    <source>
        <strain evidence="1 2">SF-557</strain>
    </source>
</reference>
<dbReference type="OrthoDB" id="3373619at2"/>
<evidence type="ECO:0008006" key="3">
    <source>
        <dbReference type="Google" id="ProtNLM"/>
    </source>
</evidence>
<dbReference type="AlphaFoldDB" id="A0A6N7KKS4"/>
<dbReference type="EMBL" id="WBOF01000001">
    <property type="protein sequence ID" value="MQS10947.1"/>
    <property type="molecule type" value="Genomic_DNA"/>
</dbReference>
<dbReference type="Proteomes" id="UP000450000">
    <property type="component" value="Unassembled WGS sequence"/>
</dbReference>
<evidence type="ECO:0000313" key="1">
    <source>
        <dbReference type="EMBL" id="MQS10947.1"/>
    </source>
</evidence>
<sequence>MRSIARAAVIGTIVGAVAVSGIVGAVAADGGAAVAAAASADTPPPPAVEDFAYPGADQIFKDRGIKLKSGDGNIILAATCSPGMLEIDARPINIGRYCFTTTGASGRLSLELPSTVGVSTPVNYSARVVLVTGTETKIQDLKPGTWTGVGETTDPQQRSFTTLEITTTLVK</sequence>
<gene>
    <name evidence="1" type="ORF">F7Q99_01290</name>
</gene>
<evidence type="ECO:0000313" key="2">
    <source>
        <dbReference type="Proteomes" id="UP000450000"/>
    </source>
</evidence>
<protein>
    <recommendedName>
        <fullName evidence="3">Secreted protein</fullName>
    </recommendedName>
</protein>
<proteinExistence type="predicted"/>
<organism evidence="1 2">
    <name type="scientific">Streptomyces kaniharaensis</name>
    <dbReference type="NCBI Taxonomy" id="212423"/>
    <lineage>
        <taxon>Bacteria</taxon>
        <taxon>Bacillati</taxon>
        <taxon>Actinomycetota</taxon>
        <taxon>Actinomycetes</taxon>
        <taxon>Kitasatosporales</taxon>
        <taxon>Streptomycetaceae</taxon>
        <taxon>Streptomyces</taxon>
    </lineage>
</organism>